<evidence type="ECO:0000313" key="2">
    <source>
        <dbReference type="Proteomes" id="UP000593560"/>
    </source>
</evidence>
<sequence length="79" mass="9248">MVRDYPKKYVLSTIEGDDESNRATIRLGSMLRSIEAQRVRVIEKKPMKCFLCCGPHRIQDCPERYKMSIVTKEDEVEPE</sequence>
<dbReference type="Proteomes" id="UP000593560">
    <property type="component" value="Unassembled WGS sequence"/>
</dbReference>
<keyword evidence="2" id="KW-1185">Reference proteome</keyword>
<dbReference type="OrthoDB" id="10453394at2759"/>
<dbReference type="AlphaFoldDB" id="A0A7J9H020"/>
<reference evidence="1 2" key="1">
    <citation type="journal article" date="2019" name="Genome Biol. Evol.">
        <title>Insights into the evolution of the New World diploid cottons (Gossypium, subgenus Houzingenia) based on genome sequencing.</title>
        <authorList>
            <person name="Grover C.E."/>
            <person name="Arick M.A. 2nd"/>
            <person name="Thrash A."/>
            <person name="Conover J.L."/>
            <person name="Sanders W.S."/>
            <person name="Peterson D.G."/>
            <person name="Frelichowski J.E."/>
            <person name="Scheffler J.A."/>
            <person name="Scheffler B.E."/>
            <person name="Wendel J.F."/>
        </authorList>
    </citation>
    <scope>NUCLEOTIDE SEQUENCE [LARGE SCALE GENOMIC DNA]</scope>
    <source>
        <strain evidence="1">0</strain>
        <tissue evidence="1">Leaf</tissue>
    </source>
</reference>
<protein>
    <submittedName>
        <fullName evidence="1">Uncharacterized protein</fullName>
    </submittedName>
</protein>
<gene>
    <name evidence="1" type="ORF">Gohar_013441</name>
</gene>
<comment type="caution">
    <text evidence="1">The sequence shown here is derived from an EMBL/GenBank/DDBJ whole genome shotgun (WGS) entry which is preliminary data.</text>
</comment>
<feature type="non-terminal residue" evidence="1">
    <location>
        <position position="79"/>
    </location>
</feature>
<name>A0A7J9H020_9ROSI</name>
<dbReference type="EMBL" id="JABFAD010000007">
    <property type="protein sequence ID" value="MBA0803201.1"/>
    <property type="molecule type" value="Genomic_DNA"/>
</dbReference>
<accession>A0A7J9H020</accession>
<proteinExistence type="predicted"/>
<evidence type="ECO:0000313" key="1">
    <source>
        <dbReference type="EMBL" id="MBA0803201.1"/>
    </source>
</evidence>
<organism evidence="1 2">
    <name type="scientific">Gossypium harknessii</name>
    <dbReference type="NCBI Taxonomy" id="34285"/>
    <lineage>
        <taxon>Eukaryota</taxon>
        <taxon>Viridiplantae</taxon>
        <taxon>Streptophyta</taxon>
        <taxon>Embryophyta</taxon>
        <taxon>Tracheophyta</taxon>
        <taxon>Spermatophyta</taxon>
        <taxon>Magnoliopsida</taxon>
        <taxon>eudicotyledons</taxon>
        <taxon>Gunneridae</taxon>
        <taxon>Pentapetalae</taxon>
        <taxon>rosids</taxon>
        <taxon>malvids</taxon>
        <taxon>Malvales</taxon>
        <taxon>Malvaceae</taxon>
        <taxon>Malvoideae</taxon>
        <taxon>Gossypium</taxon>
    </lineage>
</organism>